<reference evidence="5 6" key="1">
    <citation type="submission" date="2016-05" db="EMBL/GenBank/DDBJ databases">
        <title>Microbial solvent formation.</title>
        <authorList>
            <person name="Poehlein A."/>
            <person name="Montoya Solano J.D."/>
            <person name="Flitsch S."/>
            <person name="Krabben P."/>
            <person name="Duerre P."/>
            <person name="Daniel R."/>
        </authorList>
    </citation>
    <scope>NUCLEOTIDE SEQUENCE [LARGE SCALE GENOMIC DNA]</scope>
    <source>
        <strain evidence="5 6">DSM 53</strain>
    </source>
</reference>
<evidence type="ECO:0000256" key="2">
    <source>
        <dbReference type="PROSITE-ProRule" id="PRU00591"/>
    </source>
</evidence>
<sequence>MNRLIKHTISLAVSIGIFSGMQQFHVGRIGIERAYASSYEISDLKIETSNGGDLNLYENDNYTKELDNSKDLESTYYAKLSSDDSKIKFSISGVDSDNVRIFKDRSKKTYNVGEEIPVLTGKTSFYVRVYDTFDEEKPTNYKKSYRIIIKRYTSDEEREIKNDHQGNLYLKSIELDNGDIPLGFSKEKANYSVNVDSSVKSISVKAEPEDGATKVKINNINVDEYDDYKKMVNLDNGNNKIEIELSQDYEDDRKYTINVNRGGNTNITSSNASESNISDDQIDINKNKGGDASGSTSGEPNKWVQVMGRWRHNDSFGNYVKNTWYYDDSYRNNYYFDEDGNMATGWLKLNGYWYYLDTNGAMVTGWRNVGGSWYYLDYNGKMKTGWFKDSNGKYYYLDESNGAMAHDIKIAGYKLGSDGAWVK</sequence>
<dbReference type="GO" id="GO:0008745">
    <property type="term" value="F:N-acetylmuramoyl-L-alanine amidase activity"/>
    <property type="evidence" value="ECO:0007669"/>
    <property type="project" value="UniProtKB-EC"/>
</dbReference>
<comment type="caution">
    <text evidence="5">The sequence shown here is derived from an EMBL/GenBank/DDBJ whole genome shotgun (WGS) entry which is preliminary data.</text>
</comment>
<organism evidence="5 6">
    <name type="scientific">Clostridium beijerinckii</name>
    <name type="common">Clostridium MP</name>
    <dbReference type="NCBI Taxonomy" id="1520"/>
    <lineage>
        <taxon>Bacteria</taxon>
        <taxon>Bacillati</taxon>
        <taxon>Bacillota</taxon>
        <taxon>Clostridia</taxon>
        <taxon>Eubacteriales</taxon>
        <taxon>Clostridiaceae</taxon>
        <taxon>Clostridium</taxon>
    </lineage>
</organism>
<dbReference type="EMBL" id="LZZI01000021">
    <property type="protein sequence ID" value="OOM62586.1"/>
    <property type="molecule type" value="Genomic_DNA"/>
</dbReference>
<dbReference type="PROSITE" id="PS51170">
    <property type="entry name" value="CW"/>
    <property type="match status" value="4"/>
</dbReference>
<feature type="repeat" description="Cell wall-binding" evidence="2">
    <location>
        <begin position="343"/>
        <end position="362"/>
    </location>
</feature>
<evidence type="ECO:0000313" key="5">
    <source>
        <dbReference type="EMBL" id="OOM62586.1"/>
    </source>
</evidence>
<dbReference type="SUPFAM" id="SSF69360">
    <property type="entry name" value="Cell wall binding repeat"/>
    <property type="match status" value="1"/>
</dbReference>
<dbReference type="Pfam" id="PF12733">
    <property type="entry name" value="Cadherin-like"/>
    <property type="match status" value="1"/>
</dbReference>
<gene>
    <name evidence="5" type="primary">lytA_9</name>
    <name evidence="5" type="ORF">CLBCK_16290</name>
</gene>
<feature type="repeat" description="Cell wall-binding" evidence="2">
    <location>
        <begin position="321"/>
        <end position="342"/>
    </location>
</feature>
<dbReference type="InterPro" id="IPR018337">
    <property type="entry name" value="Cell_wall/Cho-bd_repeat"/>
</dbReference>
<protein>
    <submittedName>
        <fullName evidence="5">Autolysin</fullName>
        <ecNumber evidence="5">3.5.1.28</ecNumber>
    </submittedName>
</protein>
<dbReference type="EC" id="3.5.1.28" evidence="5"/>
<dbReference type="RefSeq" id="WP_077838304.1">
    <property type="nucleotide sequence ID" value="NZ_JABTAE010000001.1"/>
</dbReference>
<evidence type="ECO:0000256" key="3">
    <source>
        <dbReference type="SAM" id="MobiDB-lite"/>
    </source>
</evidence>
<dbReference type="Proteomes" id="UP000190973">
    <property type="component" value="Unassembled WGS sequence"/>
</dbReference>
<evidence type="ECO:0000313" key="6">
    <source>
        <dbReference type="Proteomes" id="UP000190973"/>
    </source>
</evidence>
<feature type="region of interest" description="Disordered" evidence="3">
    <location>
        <begin position="261"/>
        <end position="299"/>
    </location>
</feature>
<feature type="repeat" description="Cell wall-binding" evidence="2">
    <location>
        <begin position="363"/>
        <end position="382"/>
    </location>
</feature>
<dbReference type="AlphaFoldDB" id="A0A1S8SAF4"/>
<dbReference type="InterPro" id="IPR025883">
    <property type="entry name" value="Cadherin-like_domain"/>
</dbReference>
<dbReference type="Pfam" id="PF19127">
    <property type="entry name" value="Choline_bind_3"/>
    <property type="match status" value="1"/>
</dbReference>
<feature type="domain" description="Cadherin-like beta-sandwich-like" evidence="4">
    <location>
        <begin position="174"/>
        <end position="261"/>
    </location>
</feature>
<keyword evidence="5" id="KW-0378">Hydrolase</keyword>
<name>A0A1S8SAF4_CLOBE</name>
<accession>A0A1S8SAF4</accession>
<keyword evidence="1" id="KW-0677">Repeat</keyword>
<dbReference type="Pfam" id="PF01473">
    <property type="entry name" value="Choline_bind_1"/>
    <property type="match status" value="1"/>
</dbReference>
<dbReference type="Gene3D" id="2.10.270.10">
    <property type="entry name" value="Cholin Binding"/>
    <property type="match status" value="1"/>
</dbReference>
<feature type="repeat" description="Cell wall-binding" evidence="2">
    <location>
        <begin position="383"/>
        <end position="403"/>
    </location>
</feature>
<proteinExistence type="predicted"/>
<feature type="compositionally biased region" description="Polar residues" evidence="3">
    <location>
        <begin position="261"/>
        <end position="279"/>
    </location>
</feature>
<evidence type="ECO:0000256" key="1">
    <source>
        <dbReference type="ARBA" id="ARBA00022737"/>
    </source>
</evidence>
<evidence type="ECO:0000259" key="4">
    <source>
        <dbReference type="Pfam" id="PF12733"/>
    </source>
</evidence>